<dbReference type="AlphaFoldDB" id="A0A5C6AGF2"/>
<evidence type="ECO:0000313" key="2">
    <source>
        <dbReference type="EMBL" id="TWT98141.1"/>
    </source>
</evidence>
<keyword evidence="1" id="KW-1133">Transmembrane helix</keyword>
<keyword evidence="3" id="KW-1185">Reference proteome</keyword>
<name>A0A5C6AGF2_9BACT</name>
<feature type="transmembrane region" description="Helical" evidence="1">
    <location>
        <begin position="6"/>
        <end position="30"/>
    </location>
</feature>
<keyword evidence="1" id="KW-0812">Transmembrane</keyword>
<dbReference type="Proteomes" id="UP000317421">
    <property type="component" value="Unassembled WGS sequence"/>
</dbReference>
<gene>
    <name evidence="2" type="ORF">Pla108_22980</name>
</gene>
<sequence length="49" mass="5188">MLGGLQLLGPIGILVGPMLVAFLQALLLMLRKELDVLAKENGETQTTPA</sequence>
<dbReference type="RefSeq" id="WP_197526483.1">
    <property type="nucleotide sequence ID" value="NZ_SJPR01000002.1"/>
</dbReference>
<evidence type="ECO:0000313" key="3">
    <source>
        <dbReference type="Proteomes" id="UP000317421"/>
    </source>
</evidence>
<dbReference type="EMBL" id="SJPR01000002">
    <property type="protein sequence ID" value="TWT98141.1"/>
    <property type="molecule type" value="Genomic_DNA"/>
</dbReference>
<protein>
    <submittedName>
        <fullName evidence="2">Uncharacterized protein</fullName>
    </submittedName>
</protein>
<proteinExistence type="predicted"/>
<accession>A0A5C6AGF2</accession>
<comment type="caution">
    <text evidence="2">The sequence shown here is derived from an EMBL/GenBank/DDBJ whole genome shotgun (WGS) entry which is preliminary data.</text>
</comment>
<organism evidence="2 3">
    <name type="scientific">Botrimarina colliarenosi</name>
    <dbReference type="NCBI Taxonomy" id="2528001"/>
    <lineage>
        <taxon>Bacteria</taxon>
        <taxon>Pseudomonadati</taxon>
        <taxon>Planctomycetota</taxon>
        <taxon>Planctomycetia</taxon>
        <taxon>Pirellulales</taxon>
        <taxon>Lacipirellulaceae</taxon>
        <taxon>Botrimarina</taxon>
    </lineage>
</organism>
<keyword evidence="1" id="KW-0472">Membrane</keyword>
<evidence type="ECO:0000256" key="1">
    <source>
        <dbReference type="SAM" id="Phobius"/>
    </source>
</evidence>
<reference evidence="2 3" key="1">
    <citation type="submission" date="2019-02" db="EMBL/GenBank/DDBJ databases">
        <title>Deep-cultivation of Planctomycetes and their phenomic and genomic characterization uncovers novel biology.</title>
        <authorList>
            <person name="Wiegand S."/>
            <person name="Jogler M."/>
            <person name="Boedeker C."/>
            <person name="Pinto D."/>
            <person name="Vollmers J."/>
            <person name="Rivas-Marin E."/>
            <person name="Kohn T."/>
            <person name="Peeters S.H."/>
            <person name="Heuer A."/>
            <person name="Rast P."/>
            <person name="Oberbeckmann S."/>
            <person name="Bunk B."/>
            <person name="Jeske O."/>
            <person name="Meyerdierks A."/>
            <person name="Storesund J.E."/>
            <person name="Kallscheuer N."/>
            <person name="Luecker S."/>
            <person name="Lage O.M."/>
            <person name="Pohl T."/>
            <person name="Merkel B.J."/>
            <person name="Hornburger P."/>
            <person name="Mueller R.-W."/>
            <person name="Bruemmer F."/>
            <person name="Labrenz M."/>
            <person name="Spormann A.M."/>
            <person name="Op Den Camp H."/>
            <person name="Overmann J."/>
            <person name="Amann R."/>
            <person name="Jetten M.S.M."/>
            <person name="Mascher T."/>
            <person name="Medema M.H."/>
            <person name="Devos D.P."/>
            <person name="Kaster A.-K."/>
            <person name="Ovreas L."/>
            <person name="Rohde M."/>
            <person name="Galperin M.Y."/>
            <person name="Jogler C."/>
        </authorList>
    </citation>
    <scope>NUCLEOTIDE SEQUENCE [LARGE SCALE GENOMIC DNA]</scope>
    <source>
        <strain evidence="2 3">Pla108</strain>
    </source>
</reference>